<comment type="caution">
    <text evidence="1">The sequence shown here is derived from an EMBL/GenBank/DDBJ whole genome shotgun (WGS) entry which is preliminary data.</text>
</comment>
<dbReference type="PANTHER" id="PTHR42866:SF1">
    <property type="entry name" value="SPORE COAT POLYSACCHARIDE BIOSYNTHESIS PROTEIN SPSF"/>
    <property type="match status" value="1"/>
</dbReference>
<sequence length="258" mass="30676">MKIDAIFQVRMGSTRLPGKMFKKIMGKPLLWHVIQRVKASRLVNRIILAMTEEKKDDRIVKFAKKMRLLYYRGSTDNVLDRVYQAAKKFGSDIIVRITPDDPFKDPQIIDEFISYFLKNKFDYVSNTVRPTYPEGLDIEVFSFLALKKAWPEAKKSSEKEHLTPYIWKNPKKFKIKNLTLKKNLSSLRWTIDYQKDLEFAREVYKKLYPKKKIFLMQDILNLLNEKFDFPKINQGIVYHEGYLKSLKQDKLINKKKPI</sequence>
<dbReference type="GO" id="GO:0016779">
    <property type="term" value="F:nucleotidyltransferase activity"/>
    <property type="evidence" value="ECO:0007669"/>
    <property type="project" value="UniProtKB-KW"/>
</dbReference>
<dbReference type="AlphaFoldDB" id="A0A1G2DXN0"/>
<proteinExistence type="predicted"/>
<reference evidence="1 2" key="1">
    <citation type="journal article" date="2016" name="Nat. Commun.">
        <title>Thousands of microbial genomes shed light on interconnected biogeochemical processes in an aquifer system.</title>
        <authorList>
            <person name="Anantharaman K."/>
            <person name="Brown C.T."/>
            <person name="Hug L.A."/>
            <person name="Sharon I."/>
            <person name="Castelle C.J."/>
            <person name="Probst A.J."/>
            <person name="Thomas B.C."/>
            <person name="Singh A."/>
            <person name="Wilkins M.J."/>
            <person name="Karaoz U."/>
            <person name="Brodie E.L."/>
            <person name="Williams K.H."/>
            <person name="Hubbard S.S."/>
            <person name="Banfield J.F."/>
        </authorList>
    </citation>
    <scope>NUCLEOTIDE SEQUENCE [LARGE SCALE GENOMIC DNA]</scope>
</reference>
<dbReference type="InterPro" id="IPR029044">
    <property type="entry name" value="Nucleotide-diphossugar_trans"/>
</dbReference>
<accession>A0A1G2DXN0</accession>
<dbReference type="SUPFAM" id="SSF53448">
    <property type="entry name" value="Nucleotide-diphospho-sugar transferases"/>
    <property type="match status" value="1"/>
</dbReference>
<keyword evidence="1" id="KW-0548">Nucleotidyltransferase</keyword>
<evidence type="ECO:0000313" key="2">
    <source>
        <dbReference type="Proteomes" id="UP000176662"/>
    </source>
</evidence>
<dbReference type="EMBL" id="MHLX01000042">
    <property type="protein sequence ID" value="OGZ18334.1"/>
    <property type="molecule type" value="Genomic_DNA"/>
</dbReference>
<keyword evidence="1" id="KW-0808">Transferase</keyword>
<evidence type="ECO:0000313" key="1">
    <source>
        <dbReference type="EMBL" id="OGZ18334.1"/>
    </source>
</evidence>
<protein>
    <submittedName>
        <fullName evidence="1">Acylneuraminate cytidylyltransferase</fullName>
    </submittedName>
</protein>
<dbReference type="PANTHER" id="PTHR42866">
    <property type="entry name" value="3-DEOXY-MANNO-OCTULOSONATE CYTIDYLYLTRANSFERASE"/>
    <property type="match status" value="1"/>
</dbReference>
<dbReference type="Gene3D" id="3.90.550.10">
    <property type="entry name" value="Spore Coat Polysaccharide Biosynthesis Protein SpsA, Chain A"/>
    <property type="match status" value="1"/>
</dbReference>
<name>A0A1G2DXN0_9BACT</name>
<dbReference type="CDD" id="cd02518">
    <property type="entry name" value="GT2_SpsF"/>
    <property type="match status" value="1"/>
</dbReference>
<organism evidence="1 2">
    <name type="scientific">Candidatus Nealsonbacteria bacterium RBG_13_38_11</name>
    <dbReference type="NCBI Taxonomy" id="1801662"/>
    <lineage>
        <taxon>Bacteria</taxon>
        <taxon>Candidatus Nealsoniibacteriota</taxon>
    </lineage>
</organism>
<dbReference type="Proteomes" id="UP000176662">
    <property type="component" value="Unassembled WGS sequence"/>
</dbReference>
<dbReference type="GO" id="GO:0005829">
    <property type="term" value="C:cytosol"/>
    <property type="evidence" value="ECO:0007669"/>
    <property type="project" value="TreeGrafter"/>
</dbReference>
<dbReference type="InterPro" id="IPR003329">
    <property type="entry name" value="Cytidylyl_trans"/>
</dbReference>
<dbReference type="Pfam" id="PF02348">
    <property type="entry name" value="CTP_transf_3"/>
    <property type="match status" value="1"/>
</dbReference>
<gene>
    <name evidence="1" type="ORF">A2Z68_00340</name>
</gene>